<name>A0A927H385_9BACL</name>
<protein>
    <submittedName>
        <fullName evidence="2">YdcF family protein</fullName>
    </submittedName>
</protein>
<sequence>MKLSEVRLEQVHANNRALIDRILFEGMEDDGANGDLALVFGSKKAARYRVPVAVQLYQSKRTGKLFMTGGKLDVPEARQMADRAMELGIPAEHIYLETSANNTTENVTESMKLLDQQIGLDQLKRILVVTTHYHMRRCCLTLKTHMPHHIGYSFCPANDLTTRRDNWWMYSVWTWYFVNCPFHQGPDTQGQLPEITTKASRKQREAGIIVTTGCLAWNKCV</sequence>
<dbReference type="GO" id="GO:0005886">
    <property type="term" value="C:plasma membrane"/>
    <property type="evidence" value="ECO:0007669"/>
    <property type="project" value="TreeGrafter"/>
</dbReference>
<dbReference type="PANTHER" id="PTHR30336">
    <property type="entry name" value="INNER MEMBRANE PROTEIN, PROBABLE PERMEASE"/>
    <property type="match status" value="1"/>
</dbReference>
<evidence type="ECO:0000313" key="2">
    <source>
        <dbReference type="EMBL" id="MBD2865219.1"/>
    </source>
</evidence>
<dbReference type="AlphaFoldDB" id="A0A927H385"/>
<dbReference type="Proteomes" id="UP000639396">
    <property type="component" value="Unassembled WGS sequence"/>
</dbReference>
<dbReference type="InterPro" id="IPR051599">
    <property type="entry name" value="Cell_Envelope_Assoc"/>
</dbReference>
<gene>
    <name evidence="2" type="ORF">IDH45_24865</name>
</gene>
<dbReference type="InterPro" id="IPR003848">
    <property type="entry name" value="DUF218"/>
</dbReference>
<organism evidence="2 3">
    <name type="scientific">Paenibacillus oceani</name>
    <dbReference type="NCBI Taxonomy" id="2772510"/>
    <lineage>
        <taxon>Bacteria</taxon>
        <taxon>Bacillati</taxon>
        <taxon>Bacillota</taxon>
        <taxon>Bacilli</taxon>
        <taxon>Bacillales</taxon>
        <taxon>Paenibacillaceae</taxon>
        <taxon>Paenibacillus</taxon>
    </lineage>
</organism>
<dbReference type="Gene3D" id="3.40.50.620">
    <property type="entry name" value="HUPs"/>
    <property type="match status" value="1"/>
</dbReference>
<dbReference type="Pfam" id="PF02698">
    <property type="entry name" value="DUF218"/>
    <property type="match status" value="1"/>
</dbReference>
<reference evidence="2" key="1">
    <citation type="submission" date="2020-09" db="EMBL/GenBank/DDBJ databases">
        <title>A novel bacterium of genus Paenibacillus, isolated from South China Sea.</title>
        <authorList>
            <person name="Huang H."/>
            <person name="Mo K."/>
            <person name="Hu Y."/>
        </authorList>
    </citation>
    <scope>NUCLEOTIDE SEQUENCE</scope>
    <source>
        <strain evidence="2">IB182363</strain>
    </source>
</reference>
<evidence type="ECO:0000259" key="1">
    <source>
        <dbReference type="Pfam" id="PF02698"/>
    </source>
</evidence>
<dbReference type="RefSeq" id="WP_190930835.1">
    <property type="nucleotide sequence ID" value="NZ_JACXJA010000038.1"/>
</dbReference>
<proteinExistence type="predicted"/>
<dbReference type="PANTHER" id="PTHR30336:SF20">
    <property type="entry name" value="DUF218 DOMAIN-CONTAINING PROTEIN"/>
    <property type="match status" value="1"/>
</dbReference>
<comment type="caution">
    <text evidence="2">The sequence shown here is derived from an EMBL/GenBank/DDBJ whole genome shotgun (WGS) entry which is preliminary data.</text>
</comment>
<keyword evidence="3" id="KW-1185">Reference proteome</keyword>
<dbReference type="CDD" id="cd06259">
    <property type="entry name" value="YdcF-like"/>
    <property type="match status" value="1"/>
</dbReference>
<evidence type="ECO:0000313" key="3">
    <source>
        <dbReference type="Proteomes" id="UP000639396"/>
    </source>
</evidence>
<feature type="domain" description="DUF218" evidence="1">
    <location>
        <begin position="35"/>
        <end position="149"/>
    </location>
</feature>
<dbReference type="InterPro" id="IPR014729">
    <property type="entry name" value="Rossmann-like_a/b/a_fold"/>
</dbReference>
<accession>A0A927H385</accession>
<dbReference type="EMBL" id="JACXJA010000038">
    <property type="protein sequence ID" value="MBD2865219.1"/>
    <property type="molecule type" value="Genomic_DNA"/>
</dbReference>